<evidence type="ECO:0000256" key="1">
    <source>
        <dbReference type="SAM" id="MobiDB-lite"/>
    </source>
</evidence>
<proteinExistence type="predicted"/>
<evidence type="ECO:0000256" key="2">
    <source>
        <dbReference type="SAM" id="Phobius"/>
    </source>
</evidence>
<gene>
    <name evidence="3" type="ORF">MSAN_01136100</name>
</gene>
<dbReference type="AlphaFoldDB" id="A0A8H6YGZ9"/>
<evidence type="ECO:0000313" key="3">
    <source>
        <dbReference type="EMBL" id="KAF7361053.1"/>
    </source>
</evidence>
<accession>A0A8H6YGZ9</accession>
<keyword evidence="4" id="KW-1185">Reference proteome</keyword>
<comment type="caution">
    <text evidence="3">The sequence shown here is derived from an EMBL/GenBank/DDBJ whole genome shotgun (WGS) entry which is preliminary data.</text>
</comment>
<sequence>MNVLIDDNSPLVQYSPGGWFRAGQPPEFDATTHSSVTQGNTAGLVFVGTSISVYGTLARSSGHSILNFSIDGGNNDSYRAPIVHVPVHNQLFWTSPVFNEMQHTLVVTVDQPSATYYLDYFIYTTRSPAGNPQLIDDTDASITYSPGGWQSDHSTDSCLESTRHVSKSAGSWATASFNGTGISLFGPPGQKGFNASIVVDGSQPTVVQSQTAGNQLFNRSNLPSGPHVMNITVLEGSPLGIDYFFVTSAGSPASAAPQSQSTPVSSAAPVPSATPASSVTSPSGSSKTPPVSAIVGGAVGGLALLFLILVAVLVMWRRRTRRVDPEHPAPMTPPTLPIR</sequence>
<dbReference type="Proteomes" id="UP000623467">
    <property type="component" value="Unassembled WGS sequence"/>
</dbReference>
<organism evidence="3 4">
    <name type="scientific">Mycena sanguinolenta</name>
    <dbReference type="NCBI Taxonomy" id="230812"/>
    <lineage>
        <taxon>Eukaryota</taxon>
        <taxon>Fungi</taxon>
        <taxon>Dikarya</taxon>
        <taxon>Basidiomycota</taxon>
        <taxon>Agaricomycotina</taxon>
        <taxon>Agaricomycetes</taxon>
        <taxon>Agaricomycetidae</taxon>
        <taxon>Agaricales</taxon>
        <taxon>Marasmiineae</taxon>
        <taxon>Mycenaceae</taxon>
        <taxon>Mycena</taxon>
    </lineage>
</organism>
<evidence type="ECO:0000313" key="4">
    <source>
        <dbReference type="Proteomes" id="UP000623467"/>
    </source>
</evidence>
<dbReference type="Gene3D" id="2.60.120.260">
    <property type="entry name" value="Galactose-binding domain-like"/>
    <property type="match status" value="2"/>
</dbReference>
<dbReference type="EMBL" id="JACAZH010000008">
    <property type="protein sequence ID" value="KAF7361053.1"/>
    <property type="molecule type" value="Genomic_DNA"/>
</dbReference>
<dbReference type="CDD" id="cd12087">
    <property type="entry name" value="TM_EGFR-like"/>
    <property type="match status" value="1"/>
</dbReference>
<reference evidence="3" key="1">
    <citation type="submission" date="2020-05" db="EMBL/GenBank/DDBJ databases">
        <title>Mycena genomes resolve the evolution of fungal bioluminescence.</title>
        <authorList>
            <person name="Tsai I.J."/>
        </authorList>
    </citation>
    <scope>NUCLEOTIDE SEQUENCE</scope>
    <source>
        <strain evidence="3">160909Yilan</strain>
    </source>
</reference>
<dbReference type="OrthoDB" id="3265734at2759"/>
<feature type="region of interest" description="Disordered" evidence="1">
    <location>
        <begin position="254"/>
        <end position="289"/>
    </location>
</feature>
<name>A0A8H6YGZ9_9AGAR</name>
<keyword evidence="2" id="KW-0472">Membrane</keyword>
<keyword evidence="2" id="KW-1133">Transmembrane helix</keyword>
<protein>
    <submittedName>
        <fullName evidence="3">Uncharacterized protein</fullName>
    </submittedName>
</protein>
<feature type="transmembrane region" description="Helical" evidence="2">
    <location>
        <begin position="291"/>
        <end position="316"/>
    </location>
</feature>
<keyword evidence="2" id="KW-0812">Transmembrane</keyword>